<name>A0A8D5U8T0_9CREN</name>
<evidence type="ECO:0008006" key="3">
    <source>
        <dbReference type="Google" id="ProtNLM"/>
    </source>
</evidence>
<sequence>MEISISAEVYYEEADELLSRGDIVQACEKYYKAAEEAVKLLVVENDLKEVIKEVKEQGWDSKSLNDAVTELSYKLGDDIIDMWSSAVVLFTAREYLDKDLIEYYKRSIKMLVEKAKQGFNLTVPK</sequence>
<dbReference type="GeneID" id="66163857"/>
<dbReference type="Pfam" id="PF05942">
    <property type="entry name" value="PaREP1"/>
    <property type="match status" value="1"/>
</dbReference>
<organism evidence="1 2">
    <name type="scientific">Stygiolobus caldivivus</name>
    <dbReference type="NCBI Taxonomy" id="2824673"/>
    <lineage>
        <taxon>Archaea</taxon>
        <taxon>Thermoproteota</taxon>
        <taxon>Thermoprotei</taxon>
        <taxon>Sulfolobales</taxon>
        <taxon>Sulfolobaceae</taxon>
        <taxon>Stygiolobus</taxon>
    </lineage>
</organism>
<dbReference type="Gene3D" id="1.20.120.330">
    <property type="entry name" value="Nucleotidyltransferases domain 2"/>
    <property type="match status" value="1"/>
</dbReference>
<reference evidence="1 2" key="1">
    <citation type="submission" date="2021-04" db="EMBL/GenBank/DDBJ databases">
        <title>Complete genome sequence of Stygiolobus sp. KN-1.</title>
        <authorList>
            <person name="Nakamura K."/>
            <person name="Sakai H."/>
            <person name="Kurosawa N."/>
        </authorList>
    </citation>
    <scope>NUCLEOTIDE SEQUENCE [LARGE SCALE GENOMIC DNA]</scope>
    <source>
        <strain evidence="1 2">KN-1</strain>
    </source>
</reference>
<proteinExistence type="predicted"/>
<accession>A0A8D5U8T0</accession>
<protein>
    <recommendedName>
        <fullName evidence="3">PaREP1 family protein</fullName>
    </recommendedName>
</protein>
<dbReference type="PANTHER" id="PTHR34237">
    <property type="entry name" value="PAREP8-RELATED"/>
    <property type="match status" value="1"/>
</dbReference>
<dbReference type="KEGG" id="csty:KN1_21210"/>
<evidence type="ECO:0000313" key="1">
    <source>
        <dbReference type="EMBL" id="BCU70824.1"/>
    </source>
</evidence>
<dbReference type="RefSeq" id="WP_221287478.1">
    <property type="nucleotide sequence ID" value="NZ_AP024597.1"/>
</dbReference>
<keyword evidence="2" id="KW-1185">Reference proteome</keyword>
<evidence type="ECO:0000313" key="2">
    <source>
        <dbReference type="Proteomes" id="UP000825123"/>
    </source>
</evidence>
<dbReference type="PANTHER" id="PTHR34237:SF4">
    <property type="entry name" value="PAREP1 FAMILY PROTEIN"/>
    <property type="match status" value="1"/>
</dbReference>
<dbReference type="Proteomes" id="UP000825123">
    <property type="component" value="Chromosome"/>
</dbReference>
<gene>
    <name evidence="1" type="ORF">KN1_21210</name>
</gene>
<dbReference type="AlphaFoldDB" id="A0A8D5U8T0"/>
<dbReference type="InterPro" id="IPR010268">
    <property type="entry name" value="PaREP1"/>
</dbReference>
<dbReference type="EMBL" id="AP024597">
    <property type="protein sequence ID" value="BCU70824.1"/>
    <property type="molecule type" value="Genomic_DNA"/>
</dbReference>